<gene>
    <name evidence="1" type="ORF">BJ138DRAFT_1189251</name>
</gene>
<comment type="caution">
    <text evidence="1">The sequence shown here is derived from an EMBL/GenBank/DDBJ whole genome shotgun (WGS) entry which is preliminary data.</text>
</comment>
<protein>
    <submittedName>
        <fullName evidence="1">Uncharacterized protein</fullName>
    </submittedName>
</protein>
<keyword evidence="2" id="KW-1185">Reference proteome</keyword>
<proteinExistence type="predicted"/>
<sequence>MIPPKGAKAPKVTKPKKAKKNDGISNCHRALKGDGDGGEESVLIAEIKAAFIGYTKYPVLSAENKIVFRKWNDRQIKETAGKNIMESLKNTGMQGFIPENMIAIVLRKTDIEADKPLTLDKMAGSELPEMKLKKDQVEIFGASGQHRVWALRKLMGEWETKVKTLDSQMKRIRGKGNLTEGDVKLYTDLRQRVASRMGDLEQVGWWGILLDEARKRTDEGRTFADQLLKKGTAAAMRLSQNKALFEFGETDEEKLVAFVRLAMEAKEEGEARYQLVMSELREKAKGQNSKISRVIHCEFTISTLMRLLKFSPEFWMMPAVTVPWMSSLVDVHVGYVEVEKLVLLLRQKTDKSKAGDVKVARAKVAELQRKIEEGPQGHYPHAEEDGNTFGIESEGRKNIPRLERRLDGNTM</sequence>
<dbReference type="EMBL" id="MU268757">
    <property type="protein sequence ID" value="KAH7903794.1"/>
    <property type="molecule type" value="Genomic_DNA"/>
</dbReference>
<organism evidence="1 2">
    <name type="scientific">Hygrophoropsis aurantiaca</name>
    <dbReference type="NCBI Taxonomy" id="72124"/>
    <lineage>
        <taxon>Eukaryota</taxon>
        <taxon>Fungi</taxon>
        <taxon>Dikarya</taxon>
        <taxon>Basidiomycota</taxon>
        <taxon>Agaricomycotina</taxon>
        <taxon>Agaricomycetes</taxon>
        <taxon>Agaricomycetidae</taxon>
        <taxon>Boletales</taxon>
        <taxon>Coniophorineae</taxon>
        <taxon>Hygrophoropsidaceae</taxon>
        <taxon>Hygrophoropsis</taxon>
    </lineage>
</organism>
<dbReference type="Proteomes" id="UP000790377">
    <property type="component" value="Unassembled WGS sequence"/>
</dbReference>
<evidence type="ECO:0000313" key="1">
    <source>
        <dbReference type="EMBL" id="KAH7903794.1"/>
    </source>
</evidence>
<evidence type="ECO:0000313" key="2">
    <source>
        <dbReference type="Proteomes" id="UP000790377"/>
    </source>
</evidence>
<accession>A0ACB7ZSH1</accession>
<name>A0ACB7ZSH1_9AGAM</name>
<reference evidence="1" key="1">
    <citation type="journal article" date="2021" name="New Phytol.">
        <title>Evolutionary innovations through gain and loss of genes in the ectomycorrhizal Boletales.</title>
        <authorList>
            <person name="Wu G."/>
            <person name="Miyauchi S."/>
            <person name="Morin E."/>
            <person name="Kuo A."/>
            <person name="Drula E."/>
            <person name="Varga T."/>
            <person name="Kohler A."/>
            <person name="Feng B."/>
            <person name="Cao Y."/>
            <person name="Lipzen A."/>
            <person name="Daum C."/>
            <person name="Hundley H."/>
            <person name="Pangilinan J."/>
            <person name="Johnson J."/>
            <person name="Barry K."/>
            <person name="LaButti K."/>
            <person name="Ng V."/>
            <person name="Ahrendt S."/>
            <person name="Min B."/>
            <person name="Choi I.G."/>
            <person name="Park H."/>
            <person name="Plett J.M."/>
            <person name="Magnuson J."/>
            <person name="Spatafora J.W."/>
            <person name="Nagy L.G."/>
            <person name="Henrissat B."/>
            <person name="Grigoriev I.V."/>
            <person name="Yang Z.L."/>
            <person name="Xu J."/>
            <person name="Martin F.M."/>
        </authorList>
    </citation>
    <scope>NUCLEOTIDE SEQUENCE</scope>
    <source>
        <strain evidence="1">ATCC 28755</strain>
    </source>
</reference>